<name>A0AAD5M3D5_PARTN</name>
<dbReference type="Proteomes" id="UP001196413">
    <property type="component" value="Unassembled WGS sequence"/>
</dbReference>
<dbReference type="AlphaFoldDB" id="A0AAD5M3D5"/>
<evidence type="ECO:0000313" key="2">
    <source>
        <dbReference type="Proteomes" id="UP001196413"/>
    </source>
</evidence>
<evidence type="ECO:0000313" key="1">
    <source>
        <dbReference type="EMBL" id="KAJ1349868.1"/>
    </source>
</evidence>
<proteinExistence type="predicted"/>
<accession>A0AAD5M3D5</accession>
<keyword evidence="2" id="KW-1185">Reference proteome</keyword>
<protein>
    <submittedName>
        <fullName evidence="1">Uncharacterized protein</fullName>
    </submittedName>
</protein>
<sequence>MSKGNLNGFDAPMLICNCLHYVGRQGVESFGILDAKGLGRNEDDKKFRIRDHEV</sequence>
<comment type="caution">
    <text evidence="1">The sequence shown here is derived from an EMBL/GenBank/DDBJ whole genome shotgun (WGS) entry which is preliminary data.</text>
</comment>
<dbReference type="EMBL" id="JAHQIW010000758">
    <property type="protein sequence ID" value="KAJ1349868.1"/>
    <property type="molecule type" value="Genomic_DNA"/>
</dbReference>
<organism evidence="1 2">
    <name type="scientific">Parelaphostrongylus tenuis</name>
    <name type="common">Meningeal worm</name>
    <dbReference type="NCBI Taxonomy" id="148309"/>
    <lineage>
        <taxon>Eukaryota</taxon>
        <taxon>Metazoa</taxon>
        <taxon>Ecdysozoa</taxon>
        <taxon>Nematoda</taxon>
        <taxon>Chromadorea</taxon>
        <taxon>Rhabditida</taxon>
        <taxon>Rhabditina</taxon>
        <taxon>Rhabditomorpha</taxon>
        <taxon>Strongyloidea</taxon>
        <taxon>Metastrongylidae</taxon>
        <taxon>Parelaphostrongylus</taxon>
    </lineage>
</organism>
<reference evidence="1" key="1">
    <citation type="submission" date="2021-06" db="EMBL/GenBank/DDBJ databases">
        <title>Parelaphostrongylus tenuis whole genome reference sequence.</title>
        <authorList>
            <person name="Garwood T.J."/>
            <person name="Larsen P.A."/>
            <person name="Fountain-Jones N.M."/>
            <person name="Garbe J.R."/>
            <person name="Macchietto M.G."/>
            <person name="Kania S.A."/>
            <person name="Gerhold R.W."/>
            <person name="Richards J.E."/>
            <person name="Wolf T.M."/>
        </authorList>
    </citation>
    <scope>NUCLEOTIDE SEQUENCE</scope>
    <source>
        <strain evidence="1">MNPRO001-30</strain>
        <tissue evidence="1">Meninges</tissue>
    </source>
</reference>
<gene>
    <name evidence="1" type="ORF">KIN20_005528</name>
</gene>